<evidence type="ECO:0000313" key="4">
    <source>
        <dbReference type="EMBL" id="KAE8319792.1"/>
    </source>
</evidence>
<keyword evidence="5" id="KW-1185">Reference proteome</keyword>
<name>A0A5N6WGN8_9EURO</name>
<keyword evidence="1" id="KW-0175">Coiled coil</keyword>
<proteinExistence type="predicted"/>
<evidence type="ECO:0000313" key="5">
    <source>
        <dbReference type="Proteomes" id="UP000325433"/>
    </source>
</evidence>
<feature type="transmembrane region" description="Helical" evidence="3">
    <location>
        <begin position="25"/>
        <end position="49"/>
    </location>
</feature>
<reference evidence="5" key="1">
    <citation type="submission" date="2019-04" db="EMBL/GenBank/DDBJ databases">
        <title>Friends and foes A comparative genomics studyof 23 Aspergillus species from section Flavi.</title>
        <authorList>
            <consortium name="DOE Joint Genome Institute"/>
            <person name="Kjaerbolling I."/>
            <person name="Vesth T."/>
            <person name="Frisvad J.C."/>
            <person name="Nybo J.L."/>
            <person name="Theobald S."/>
            <person name="Kildgaard S."/>
            <person name="Isbrandt T."/>
            <person name="Kuo A."/>
            <person name="Sato A."/>
            <person name="Lyhne E.K."/>
            <person name="Kogle M.E."/>
            <person name="Wiebenga A."/>
            <person name="Kun R.S."/>
            <person name="Lubbers R.J."/>
            <person name="Makela M.R."/>
            <person name="Barry K."/>
            <person name="Chovatia M."/>
            <person name="Clum A."/>
            <person name="Daum C."/>
            <person name="Haridas S."/>
            <person name="He G."/>
            <person name="LaButti K."/>
            <person name="Lipzen A."/>
            <person name="Mondo S."/>
            <person name="Riley R."/>
            <person name="Salamov A."/>
            <person name="Simmons B.A."/>
            <person name="Magnuson J.K."/>
            <person name="Henrissat B."/>
            <person name="Mortensen U.H."/>
            <person name="Larsen T.O."/>
            <person name="Devries R.P."/>
            <person name="Grigoriev I.V."/>
            <person name="Machida M."/>
            <person name="Baker S.E."/>
            <person name="Andersen M.R."/>
        </authorList>
    </citation>
    <scope>NUCLEOTIDE SEQUENCE [LARGE SCALE GENOMIC DNA]</scope>
    <source>
        <strain evidence="5">CBS 130015</strain>
    </source>
</reference>
<feature type="transmembrane region" description="Helical" evidence="3">
    <location>
        <begin position="55"/>
        <end position="82"/>
    </location>
</feature>
<sequence length="639" mass="72018">MTSPAEQMFVFGEIIDPEPISGLALFGYADLTAGSAIIFSTITIPAYIVSDWKVLSPWISALLTTVFVRPIRAVVVGTSWLLMQLAAVRSLDDVFTTLRNLEDGVKSRIVESRLSRFVCAVVNWYFPFNRPLATVCRLSLSFICGTTTVYGLSLPAAWHVFGLVIAVSLPEEELWYHCFDVFGRLEQGRLNRRDWLEVVFCFGQETGLELRAIIRDDWQLPRLIEGEIHHLYVLAFVTTSVLCAILAALSWYTLAKAVPSRRAAKLQPAASRVDPAGHETQLRGMPPTPREIDLWNMIDQCEGVIAKQKGLLIAKTEELRVVKQRMEDGWELVKKLSARPALIEETRPRETTVIVELRQELAVKEGQLIIAQGKLRNVQDDTTAKERSLCERVAQLEQQLAREREQAEADSLSEHRLLRAELQTRKDQLVTLEHRLAAAEAREQQSRGHTDTEHQNLVVRNNELIAQNQELTAQCQAFQAEHNRLKLQFRDSSVAIQERDAALGRVILLETEPVTTQSSAESVVRQAQESLAHAYKADVALRQSMPDLQHTCDLTLAQERATADQAQKRASDLTAEVNDHQGKIGMEMRDAERSHEQAAAAERTIQILEHRLSRCEASHSSQEIPGTWGRSLLRSRRAR</sequence>
<dbReference type="Proteomes" id="UP000325433">
    <property type="component" value="Unassembled WGS sequence"/>
</dbReference>
<accession>A0A5N6WGN8</accession>
<organism evidence="4 5">
    <name type="scientific">Aspergillus transmontanensis</name>
    <dbReference type="NCBI Taxonomy" id="1034304"/>
    <lineage>
        <taxon>Eukaryota</taxon>
        <taxon>Fungi</taxon>
        <taxon>Dikarya</taxon>
        <taxon>Ascomycota</taxon>
        <taxon>Pezizomycotina</taxon>
        <taxon>Eurotiomycetes</taxon>
        <taxon>Eurotiomycetidae</taxon>
        <taxon>Eurotiales</taxon>
        <taxon>Aspergillaceae</taxon>
        <taxon>Aspergillus</taxon>
        <taxon>Aspergillus subgen. Circumdati</taxon>
    </lineage>
</organism>
<feature type="transmembrane region" description="Helical" evidence="3">
    <location>
        <begin position="231"/>
        <end position="252"/>
    </location>
</feature>
<evidence type="ECO:0000256" key="2">
    <source>
        <dbReference type="SAM" id="MobiDB-lite"/>
    </source>
</evidence>
<feature type="region of interest" description="Disordered" evidence="2">
    <location>
        <begin position="616"/>
        <end position="639"/>
    </location>
</feature>
<protein>
    <recommendedName>
        <fullName evidence="6">Integral membrane protein</fullName>
    </recommendedName>
</protein>
<evidence type="ECO:0000256" key="1">
    <source>
        <dbReference type="SAM" id="Coils"/>
    </source>
</evidence>
<keyword evidence="3" id="KW-0812">Transmembrane</keyword>
<feature type="coiled-coil region" evidence="1">
    <location>
        <begin position="386"/>
        <end position="488"/>
    </location>
</feature>
<dbReference type="EMBL" id="ML738293">
    <property type="protein sequence ID" value="KAE8319792.1"/>
    <property type="molecule type" value="Genomic_DNA"/>
</dbReference>
<evidence type="ECO:0008006" key="6">
    <source>
        <dbReference type="Google" id="ProtNLM"/>
    </source>
</evidence>
<keyword evidence="3" id="KW-1133">Transmembrane helix</keyword>
<gene>
    <name evidence="4" type="ORF">BDV41DRAFT_169818</name>
</gene>
<dbReference type="AlphaFoldDB" id="A0A5N6WGN8"/>
<keyword evidence="3" id="KW-0472">Membrane</keyword>
<evidence type="ECO:0000256" key="3">
    <source>
        <dbReference type="SAM" id="Phobius"/>
    </source>
</evidence>